<feature type="non-terminal residue" evidence="1">
    <location>
        <position position="1"/>
    </location>
</feature>
<sequence length="121" mass="13405">VSKVESIYDTCVTKLKKNHGNIDPYLLMKIMYLERTASTTLALDQKGPLPEAPPLVEIEIRYKQGTDTRRVVSDMQSHGIPVMLHGDEVFIRSTMSASDLCELASNPDVEMIHGNASPASF</sequence>
<gene>
    <name evidence="1" type="ORF">METZ01_LOCUS155802</name>
</gene>
<accession>A0A382AN90</accession>
<reference evidence="1" key="1">
    <citation type="submission" date="2018-05" db="EMBL/GenBank/DDBJ databases">
        <authorList>
            <person name="Lanie J.A."/>
            <person name="Ng W.-L."/>
            <person name="Kazmierczak K.M."/>
            <person name="Andrzejewski T.M."/>
            <person name="Davidsen T.M."/>
            <person name="Wayne K.J."/>
            <person name="Tettelin H."/>
            <person name="Glass J.I."/>
            <person name="Rusch D."/>
            <person name="Podicherti R."/>
            <person name="Tsui H.-C.T."/>
            <person name="Winkler M.E."/>
        </authorList>
    </citation>
    <scope>NUCLEOTIDE SEQUENCE</scope>
</reference>
<organism evidence="1">
    <name type="scientific">marine metagenome</name>
    <dbReference type="NCBI Taxonomy" id="408172"/>
    <lineage>
        <taxon>unclassified sequences</taxon>
        <taxon>metagenomes</taxon>
        <taxon>ecological metagenomes</taxon>
    </lineage>
</organism>
<evidence type="ECO:0000313" key="1">
    <source>
        <dbReference type="EMBL" id="SVB02948.1"/>
    </source>
</evidence>
<dbReference type="AlphaFoldDB" id="A0A382AN90"/>
<proteinExistence type="predicted"/>
<name>A0A382AN90_9ZZZZ</name>
<dbReference type="EMBL" id="UINC01026106">
    <property type="protein sequence ID" value="SVB02948.1"/>
    <property type="molecule type" value="Genomic_DNA"/>
</dbReference>
<protein>
    <submittedName>
        <fullName evidence="1">Uncharacterized protein</fullName>
    </submittedName>
</protein>